<dbReference type="InterPro" id="IPR035919">
    <property type="entry name" value="EAL_sf"/>
</dbReference>
<dbReference type="InterPro" id="IPR043128">
    <property type="entry name" value="Rev_trsase/Diguanyl_cyclase"/>
</dbReference>
<dbReference type="RefSeq" id="WP_261498426.1">
    <property type="nucleotide sequence ID" value="NZ_JAODYH010000001.1"/>
</dbReference>
<keyword evidence="2" id="KW-0812">Transmembrane</keyword>
<dbReference type="Gene3D" id="3.30.450.20">
    <property type="entry name" value="PAS domain"/>
    <property type="match status" value="2"/>
</dbReference>
<dbReference type="InterPro" id="IPR000160">
    <property type="entry name" value="GGDEF_dom"/>
</dbReference>
<keyword evidence="2" id="KW-1133">Transmembrane helix</keyword>
<dbReference type="CDD" id="cd01948">
    <property type="entry name" value="EAL"/>
    <property type="match status" value="1"/>
</dbReference>
<keyword evidence="1" id="KW-0175">Coiled coil</keyword>
<sequence length="887" mass="97610">MKQTSPLAGLPSSRLRQTAWALVGLLLGLICVAAVWLASALRQATAEDAEMRLKRFVLGAEVAANRSFSSISSLLTSSDELLALTHSEDNTRRERLSVAEVLESAMQQNAMVRSLFIVDDRGQVLVAAGHLLRAERQNSRFPPSWLQDLAARRNASVAADWAELAPGPGGRRLYVGQVLRSYATDRGWSLVAEVPWTAVSAVLQQGGNLDGLEITLERGSGETLLSIPERALATRGAAPRPAPGVLLAPARVSQVPAMVVSHPLAHGSLWITASLPMTAVYQDWYQACAWLAGGVLLFALLLGGVGLLVQRHLRRLQAAQRQVSQAQATLDQALDSMVSGFLLLDSQRCVVQWNRRYEEMFPWQCSALIPGVAWESLFQADGGAGMSAAEYGPQDQRVYRHLLDYPEHPLEQKLPTGRWVQMSARVTRDGGWVITCHDVTEMREASAEIENLAFYDPLTGLPNRRLLLDRLGQATALAAREGWVGALLFLDLDQFKMLNDTQGHEVGDLLLQQVAQRLQSVLRSSDTVARLGGDEFVVMLTRLSSDRSEAAAWARHVGEKILRQLSQPYGLGGYVHRSACSIGATLYGPQVQPPIELLKQADIAMYQIKARNGHGLCFFDPEMQQKIQQRVDLEADLRVALAEQQFCLYYQPQYTLQGEVLGAEALLRWQRPEHGLVSPGEFIAVAEACEIIVPLGQWVIRAACEQLALWQRDPRLQQLQLAVNVSARQFRQADFVPQVMDVVQATGVQPHLLKLELTESLVIEDVQGAIAKMQLLRAQGVHFSMDDFGTGHSSLTYLTQLPLQQLKIDQSFVRHLGTQHTDGVIVQTIIGMARNLGLDVIAEGVETPVQKDLLAAYGCEFFQGYLFSPPLPIAAFDALLKASVVRS</sequence>
<keyword evidence="2" id="KW-0472">Membrane</keyword>
<evidence type="ECO:0000256" key="1">
    <source>
        <dbReference type="SAM" id="Coils"/>
    </source>
</evidence>
<dbReference type="PANTHER" id="PTHR44757">
    <property type="entry name" value="DIGUANYLATE CYCLASE DGCP"/>
    <property type="match status" value="1"/>
</dbReference>
<feature type="domain" description="GGDEF" evidence="4">
    <location>
        <begin position="483"/>
        <end position="621"/>
    </location>
</feature>
<dbReference type="SUPFAM" id="SSF55785">
    <property type="entry name" value="PYP-like sensor domain (PAS domain)"/>
    <property type="match status" value="1"/>
</dbReference>
<comment type="caution">
    <text evidence="5">The sequence shown here is derived from an EMBL/GenBank/DDBJ whole genome shotgun (WGS) entry which is preliminary data.</text>
</comment>
<evidence type="ECO:0000313" key="6">
    <source>
        <dbReference type="Proteomes" id="UP001525968"/>
    </source>
</evidence>
<dbReference type="SUPFAM" id="SSF55073">
    <property type="entry name" value="Nucleotide cyclase"/>
    <property type="match status" value="1"/>
</dbReference>
<dbReference type="EMBL" id="JAODYH010000001">
    <property type="protein sequence ID" value="MCT9809520.1"/>
    <property type="molecule type" value="Genomic_DNA"/>
</dbReference>
<reference evidence="5 6" key="1">
    <citation type="submission" date="2022-09" db="EMBL/GenBank/DDBJ databases">
        <title>Draft genome of isolate Be4.</title>
        <authorList>
            <person name="Sanchez-Castro I."/>
            <person name="Martinez-Rodriguez P."/>
            <person name="Descostes M."/>
            <person name="Merroun M."/>
        </authorList>
    </citation>
    <scope>NUCLEOTIDE SEQUENCE [LARGE SCALE GENOMIC DNA]</scope>
    <source>
        <strain evidence="5 6">Be4</strain>
    </source>
</reference>
<dbReference type="Pfam" id="PF00563">
    <property type="entry name" value="EAL"/>
    <property type="match status" value="1"/>
</dbReference>
<gene>
    <name evidence="5" type="ORF">N0K08_02625</name>
</gene>
<dbReference type="PROSITE" id="PS50887">
    <property type="entry name" value="GGDEF"/>
    <property type="match status" value="1"/>
</dbReference>
<dbReference type="NCBIfam" id="TIGR00254">
    <property type="entry name" value="GGDEF"/>
    <property type="match status" value="1"/>
</dbReference>
<dbReference type="PROSITE" id="PS50883">
    <property type="entry name" value="EAL"/>
    <property type="match status" value="1"/>
</dbReference>
<dbReference type="Proteomes" id="UP001525968">
    <property type="component" value="Unassembled WGS sequence"/>
</dbReference>
<dbReference type="SUPFAM" id="SSF141868">
    <property type="entry name" value="EAL domain-like"/>
    <property type="match status" value="1"/>
</dbReference>
<name>A0ABT2PGK6_9BURK</name>
<dbReference type="CDD" id="cd01949">
    <property type="entry name" value="GGDEF"/>
    <property type="match status" value="1"/>
</dbReference>
<dbReference type="Pfam" id="PF00990">
    <property type="entry name" value="GGDEF"/>
    <property type="match status" value="1"/>
</dbReference>
<dbReference type="Gene3D" id="3.20.20.450">
    <property type="entry name" value="EAL domain"/>
    <property type="match status" value="1"/>
</dbReference>
<dbReference type="Pfam" id="PF12860">
    <property type="entry name" value="PAS_7"/>
    <property type="match status" value="1"/>
</dbReference>
<protein>
    <submittedName>
        <fullName evidence="5">EAL domain-containing protein</fullName>
    </submittedName>
</protein>
<dbReference type="Gene3D" id="3.30.70.270">
    <property type="match status" value="1"/>
</dbReference>
<dbReference type="InterPro" id="IPR052155">
    <property type="entry name" value="Biofilm_reg_signaling"/>
</dbReference>
<dbReference type="SMART" id="SM00052">
    <property type="entry name" value="EAL"/>
    <property type="match status" value="1"/>
</dbReference>
<dbReference type="SMART" id="SM00267">
    <property type="entry name" value="GGDEF"/>
    <property type="match status" value="1"/>
</dbReference>
<dbReference type="InterPro" id="IPR035965">
    <property type="entry name" value="PAS-like_dom_sf"/>
</dbReference>
<feature type="domain" description="EAL" evidence="3">
    <location>
        <begin position="630"/>
        <end position="884"/>
    </location>
</feature>
<evidence type="ECO:0000313" key="5">
    <source>
        <dbReference type="EMBL" id="MCT9809520.1"/>
    </source>
</evidence>
<feature type="transmembrane region" description="Helical" evidence="2">
    <location>
        <begin position="284"/>
        <end position="309"/>
    </location>
</feature>
<dbReference type="InterPro" id="IPR029787">
    <property type="entry name" value="Nucleotide_cyclase"/>
</dbReference>
<accession>A0ABT2PGK6</accession>
<feature type="coiled-coil region" evidence="1">
    <location>
        <begin position="309"/>
        <end position="336"/>
    </location>
</feature>
<proteinExistence type="predicted"/>
<evidence type="ECO:0000256" key="2">
    <source>
        <dbReference type="SAM" id="Phobius"/>
    </source>
</evidence>
<organism evidence="5 6">
    <name type="scientific">Acidovorax bellezanensis</name>
    <dbReference type="NCBI Taxonomy" id="2976702"/>
    <lineage>
        <taxon>Bacteria</taxon>
        <taxon>Pseudomonadati</taxon>
        <taxon>Pseudomonadota</taxon>
        <taxon>Betaproteobacteria</taxon>
        <taxon>Burkholderiales</taxon>
        <taxon>Comamonadaceae</taxon>
        <taxon>Acidovorax</taxon>
    </lineage>
</organism>
<keyword evidence="6" id="KW-1185">Reference proteome</keyword>
<evidence type="ECO:0000259" key="3">
    <source>
        <dbReference type="PROSITE" id="PS50883"/>
    </source>
</evidence>
<dbReference type="PANTHER" id="PTHR44757:SF2">
    <property type="entry name" value="BIOFILM ARCHITECTURE MAINTENANCE PROTEIN MBAA"/>
    <property type="match status" value="1"/>
</dbReference>
<dbReference type="InterPro" id="IPR001633">
    <property type="entry name" value="EAL_dom"/>
</dbReference>
<evidence type="ECO:0000259" key="4">
    <source>
        <dbReference type="PROSITE" id="PS50887"/>
    </source>
</evidence>